<evidence type="ECO:0000313" key="6">
    <source>
        <dbReference type="Proteomes" id="UP000785679"/>
    </source>
</evidence>
<dbReference type="OrthoDB" id="73653at2759"/>
<dbReference type="EMBL" id="RRYP01006391">
    <property type="protein sequence ID" value="TNV81238.1"/>
    <property type="molecule type" value="Genomic_DNA"/>
</dbReference>
<gene>
    <name evidence="5" type="ORF">FGO68_gene10728</name>
</gene>
<dbReference type="GO" id="GO:0016286">
    <property type="term" value="F:small conductance calcium-activated potassium channel activity"/>
    <property type="evidence" value="ECO:0007669"/>
    <property type="project" value="InterPro"/>
</dbReference>
<evidence type="ECO:0000313" key="5">
    <source>
        <dbReference type="EMBL" id="TNV81238.1"/>
    </source>
</evidence>
<keyword evidence="3" id="KW-0472">Membrane</keyword>
<organism evidence="5 6">
    <name type="scientific">Halteria grandinella</name>
    <dbReference type="NCBI Taxonomy" id="5974"/>
    <lineage>
        <taxon>Eukaryota</taxon>
        <taxon>Sar</taxon>
        <taxon>Alveolata</taxon>
        <taxon>Ciliophora</taxon>
        <taxon>Intramacronucleata</taxon>
        <taxon>Spirotrichea</taxon>
        <taxon>Stichotrichia</taxon>
        <taxon>Sporadotrichida</taxon>
        <taxon>Halteriidae</taxon>
        <taxon>Halteria</taxon>
    </lineage>
</organism>
<dbReference type="InterPro" id="IPR013099">
    <property type="entry name" value="K_chnl_dom"/>
</dbReference>
<keyword evidence="3" id="KW-0812">Transmembrane</keyword>
<evidence type="ECO:0000256" key="1">
    <source>
        <dbReference type="SAM" id="Coils"/>
    </source>
</evidence>
<feature type="transmembrane region" description="Helical" evidence="3">
    <location>
        <begin position="45"/>
        <end position="67"/>
    </location>
</feature>
<feature type="compositionally biased region" description="Polar residues" evidence="2">
    <location>
        <begin position="329"/>
        <end position="345"/>
    </location>
</feature>
<proteinExistence type="predicted"/>
<feature type="region of interest" description="Disordered" evidence="2">
    <location>
        <begin position="319"/>
        <end position="345"/>
    </location>
</feature>
<dbReference type="PANTHER" id="PTHR10153">
    <property type="entry name" value="SMALL CONDUCTANCE CALCIUM-ACTIVATED POTASSIUM CHANNEL"/>
    <property type="match status" value="1"/>
</dbReference>
<dbReference type="GO" id="GO:0016020">
    <property type="term" value="C:membrane"/>
    <property type="evidence" value="ECO:0007669"/>
    <property type="project" value="InterPro"/>
</dbReference>
<feature type="transmembrane region" description="Helical" evidence="3">
    <location>
        <begin position="7"/>
        <end position="25"/>
    </location>
</feature>
<feature type="coiled-coil region" evidence="1">
    <location>
        <begin position="270"/>
        <end position="297"/>
    </location>
</feature>
<feature type="transmembrane region" description="Helical" evidence="3">
    <location>
        <begin position="134"/>
        <end position="153"/>
    </location>
</feature>
<feature type="transmembrane region" description="Helical" evidence="3">
    <location>
        <begin position="103"/>
        <end position="122"/>
    </location>
</feature>
<feature type="domain" description="Potassium channel" evidence="4">
    <location>
        <begin position="122"/>
        <end position="188"/>
    </location>
</feature>
<dbReference type="AlphaFoldDB" id="A0A8J8NU92"/>
<keyword evidence="6" id="KW-1185">Reference proteome</keyword>
<dbReference type="Gene3D" id="1.10.287.70">
    <property type="match status" value="1"/>
</dbReference>
<dbReference type="Pfam" id="PF07885">
    <property type="entry name" value="Ion_trans_2"/>
    <property type="match status" value="1"/>
</dbReference>
<keyword evidence="3" id="KW-1133">Transmembrane helix</keyword>
<keyword evidence="1" id="KW-0175">Coiled coil</keyword>
<accession>A0A8J8NU92</accession>
<comment type="caution">
    <text evidence="5">The sequence shown here is derived from an EMBL/GenBank/DDBJ whole genome shotgun (WGS) entry which is preliminary data.</text>
</comment>
<evidence type="ECO:0000256" key="2">
    <source>
        <dbReference type="SAM" id="MobiDB-lite"/>
    </source>
</evidence>
<name>A0A8J8NU92_HALGN</name>
<dbReference type="Proteomes" id="UP000785679">
    <property type="component" value="Unassembled WGS sequence"/>
</dbReference>
<evidence type="ECO:0000259" key="4">
    <source>
        <dbReference type="Pfam" id="PF07885"/>
    </source>
</evidence>
<protein>
    <recommendedName>
        <fullName evidence="4">Potassium channel domain-containing protein</fullName>
    </recommendedName>
</protein>
<feature type="transmembrane region" description="Helical" evidence="3">
    <location>
        <begin position="165"/>
        <end position="191"/>
    </location>
</feature>
<reference evidence="5" key="1">
    <citation type="submission" date="2019-06" db="EMBL/GenBank/DDBJ databases">
        <authorList>
            <person name="Zheng W."/>
        </authorList>
    </citation>
    <scope>NUCLEOTIDE SEQUENCE</scope>
    <source>
        <strain evidence="5">QDHG01</strain>
    </source>
</reference>
<sequence>MHSIGTFQTCVFEICLSLLSPLPYLDYITFYDSVEDYRIVVEYCINDLLLCISFYRIIFFARFVLVISKFTNPRAQRICQMNGCEAKLIFAIRSVIREYPYQAILVALVSSILCLAYQIRIFEQPLSDVSAQNFNSYGNAVWLVIITICTVGYGEFYPKSEIGRICAIVACFWGVFVVSLFVVTLNNLLLFSQAEENSYNLLRRLEYRERIKDHAQYTVSAALHQKYLRLKKPQKVNEIQQAHYNYKIKLRDFQQIVWESKKLIEPETEIEVVQKIVEAMSDQIQGLQEKQGSLESKVDRVLELLERQRTEPSFMTLRATSEKLDRVQETASSQESGSEQNLKQL</sequence>
<dbReference type="SUPFAM" id="SSF81324">
    <property type="entry name" value="Voltage-gated potassium channels"/>
    <property type="match status" value="1"/>
</dbReference>
<dbReference type="InterPro" id="IPR015449">
    <property type="entry name" value="K_chnl_Ca-activ_SK"/>
</dbReference>
<evidence type="ECO:0000256" key="3">
    <source>
        <dbReference type="SAM" id="Phobius"/>
    </source>
</evidence>